<dbReference type="InterPro" id="IPR012914">
    <property type="entry name" value="PucR_dom"/>
</dbReference>
<dbReference type="AlphaFoldDB" id="A0A1H9PMK4"/>
<sequence length="562" mass="66365">MFFCTISKGVKKMDKKTTIMELLKLDALKLSDLIATKKGLLNHVESVTIMDFPNIVEWVQRKELLIIGYFMETHFDEPFIAKLAEYQVAGIITKKKFKKWITPEMIALLSQYDIPVVLVEDKFSWSEITTPIQSLIIKKHTTLLRDTEKFYQAIINSLSDHQFLNDLCSAVYNVADLSLAITDYKFNLLDYSFDFDWKEYLAPFSKPSVYSWSVVGKDNDHKIVEGFFYRNLKWPNQQVHILFVPIYQKQKIAFFILLKIPVYRKEISVDTIAKLQSIQSIYLLKMTFYREFQKANLHYRNLFFENLLTIKNKKEANRKQISLVLGNHLELSYRMVLLKNTTIPSTDLLDEKNEQFLDFWRNFYLEEFVNENILLFSKDDYFIFLVGDSQHSIEDFIEKLETFFISFSKSDVFKIGVSELHPYWCLSSAWKEAEQAIFFMEKNSKDKRVQFYKNLGILKIFTDDFGKINQYFLQQMLNDYIQPIIDVDQKRNADLLKTLETFFANGFAHNQTANVLFIHKNTLRSRLKIIEETLQINLKNSDDLMNLHLALRINQMLPDSNE</sequence>
<name>A0A1H9PMK4_9LACT</name>
<dbReference type="STRING" id="142588.SAMN04488559_10120"/>
<evidence type="ECO:0000313" key="4">
    <source>
        <dbReference type="Proteomes" id="UP000198948"/>
    </source>
</evidence>
<dbReference type="InterPro" id="IPR051448">
    <property type="entry name" value="CdaR-like_regulators"/>
</dbReference>
<keyword evidence="4" id="KW-1185">Reference proteome</keyword>
<dbReference type="EMBL" id="FOHA01000001">
    <property type="protein sequence ID" value="SER49424.1"/>
    <property type="molecule type" value="Genomic_DNA"/>
</dbReference>
<protein>
    <submittedName>
        <fullName evidence="3">Purine catabolism regulatory protein-like family protein</fullName>
    </submittedName>
</protein>
<organism evidence="3 4">
    <name type="scientific">Isobaculum melis</name>
    <dbReference type="NCBI Taxonomy" id="142588"/>
    <lineage>
        <taxon>Bacteria</taxon>
        <taxon>Bacillati</taxon>
        <taxon>Bacillota</taxon>
        <taxon>Bacilli</taxon>
        <taxon>Lactobacillales</taxon>
        <taxon>Carnobacteriaceae</taxon>
        <taxon>Isobaculum</taxon>
    </lineage>
</organism>
<gene>
    <name evidence="3" type="ORF">SAMN04488559_10120</name>
</gene>
<dbReference type="InterPro" id="IPR042070">
    <property type="entry name" value="PucR_C-HTH_sf"/>
</dbReference>
<dbReference type="Proteomes" id="UP000198948">
    <property type="component" value="Unassembled WGS sequence"/>
</dbReference>
<dbReference type="Pfam" id="PF07905">
    <property type="entry name" value="PucR"/>
    <property type="match status" value="1"/>
</dbReference>
<dbReference type="PANTHER" id="PTHR33744:SF15">
    <property type="entry name" value="CARBOHYDRATE DIACID REGULATOR"/>
    <property type="match status" value="1"/>
</dbReference>
<evidence type="ECO:0000259" key="2">
    <source>
        <dbReference type="Pfam" id="PF13556"/>
    </source>
</evidence>
<dbReference type="Pfam" id="PF13556">
    <property type="entry name" value="HTH_30"/>
    <property type="match status" value="1"/>
</dbReference>
<feature type="domain" description="Purine catabolism PurC-like" evidence="1">
    <location>
        <begin position="21"/>
        <end position="136"/>
    </location>
</feature>
<dbReference type="Gene3D" id="1.10.10.2840">
    <property type="entry name" value="PucR C-terminal helix-turn-helix domain"/>
    <property type="match status" value="1"/>
</dbReference>
<reference evidence="3 4" key="1">
    <citation type="submission" date="2016-10" db="EMBL/GenBank/DDBJ databases">
        <authorList>
            <person name="de Groot N.N."/>
        </authorList>
    </citation>
    <scope>NUCLEOTIDE SEQUENCE [LARGE SCALE GENOMIC DNA]</scope>
    <source>
        <strain evidence="3 4">DSM 13760</strain>
    </source>
</reference>
<evidence type="ECO:0000259" key="1">
    <source>
        <dbReference type="Pfam" id="PF07905"/>
    </source>
</evidence>
<accession>A0A1H9PMK4</accession>
<dbReference type="PANTHER" id="PTHR33744">
    <property type="entry name" value="CARBOHYDRATE DIACID REGULATOR"/>
    <property type="match status" value="1"/>
</dbReference>
<proteinExistence type="predicted"/>
<feature type="domain" description="PucR C-terminal helix-turn-helix" evidence="2">
    <location>
        <begin position="495"/>
        <end position="553"/>
    </location>
</feature>
<dbReference type="InterPro" id="IPR025736">
    <property type="entry name" value="PucR_C-HTH_dom"/>
</dbReference>
<evidence type="ECO:0000313" key="3">
    <source>
        <dbReference type="EMBL" id="SER49424.1"/>
    </source>
</evidence>